<dbReference type="InterPro" id="IPR027492">
    <property type="entry name" value="RNA_MTrfase_RlmN"/>
</dbReference>
<comment type="cofactor">
    <cofactor evidence="1">
        <name>[4Fe-4S] cluster</name>
        <dbReference type="ChEBI" id="CHEBI:49883"/>
    </cofactor>
</comment>
<evidence type="ECO:0000256" key="12">
    <source>
        <dbReference type="ARBA" id="ARBA00023014"/>
    </source>
</evidence>
<dbReference type="GO" id="GO:0005737">
    <property type="term" value="C:cytoplasm"/>
    <property type="evidence" value="ECO:0007669"/>
    <property type="project" value="UniProtKB-SubCell"/>
</dbReference>
<proteinExistence type="inferred from homology"/>
<evidence type="ECO:0000256" key="9">
    <source>
        <dbReference type="ARBA" id="ARBA00022694"/>
    </source>
</evidence>
<dbReference type="HAMAP" id="MF_01849">
    <property type="entry name" value="RNA_methyltr_RlmN"/>
    <property type="match status" value="1"/>
</dbReference>
<dbReference type="InterPro" id="IPR013785">
    <property type="entry name" value="Aldolase_TIM"/>
</dbReference>
<dbReference type="InterPro" id="IPR007197">
    <property type="entry name" value="rSAM"/>
</dbReference>
<keyword evidence="9" id="KW-0819">tRNA processing</keyword>
<dbReference type="PANTHER" id="PTHR30544:SF5">
    <property type="entry name" value="RADICAL SAM CORE DOMAIN-CONTAINING PROTEIN"/>
    <property type="match status" value="1"/>
</dbReference>
<dbReference type="Pfam" id="PF04055">
    <property type="entry name" value="Radical_SAM"/>
    <property type="match status" value="1"/>
</dbReference>
<dbReference type="GO" id="GO:0070475">
    <property type="term" value="P:rRNA base methylation"/>
    <property type="evidence" value="ECO:0007669"/>
    <property type="project" value="InterPro"/>
</dbReference>
<dbReference type="SFLD" id="SFLDF00275">
    <property type="entry name" value="adenosine_C2_methyltransferase"/>
    <property type="match status" value="1"/>
</dbReference>
<protein>
    <recommendedName>
        <fullName evidence="15">Radical SAM core domain-containing protein</fullName>
    </recommendedName>
</protein>
<dbReference type="PANTHER" id="PTHR30544">
    <property type="entry name" value="23S RRNA METHYLTRANSFERASE"/>
    <property type="match status" value="1"/>
</dbReference>
<reference evidence="16" key="3">
    <citation type="submission" date="2023-05" db="EMBL/GenBank/DDBJ databases">
        <authorList>
            <person name="Smith C.H."/>
        </authorList>
    </citation>
    <scope>NUCLEOTIDE SEQUENCE</scope>
    <source>
        <strain evidence="16">CHS0354</strain>
        <tissue evidence="16">Mantle</tissue>
    </source>
</reference>
<keyword evidence="5" id="KW-0698">rRNA processing</keyword>
<dbReference type="AlphaFoldDB" id="A0AAE0SQ36"/>
<evidence type="ECO:0000256" key="8">
    <source>
        <dbReference type="ARBA" id="ARBA00022691"/>
    </source>
</evidence>
<dbReference type="SFLD" id="SFLDG01062">
    <property type="entry name" value="methyltransferase_(Class_A)"/>
    <property type="match status" value="1"/>
</dbReference>
<dbReference type="InterPro" id="IPR010992">
    <property type="entry name" value="IHF-like_DNA-bd_dom_sf"/>
</dbReference>
<keyword evidence="17" id="KW-1185">Reference proteome</keyword>
<evidence type="ECO:0000256" key="7">
    <source>
        <dbReference type="ARBA" id="ARBA00022679"/>
    </source>
</evidence>
<reference evidence="16" key="1">
    <citation type="journal article" date="2021" name="Genome Biol. Evol.">
        <title>A High-Quality Reference Genome for a Parasitic Bivalve with Doubly Uniparental Inheritance (Bivalvia: Unionida).</title>
        <authorList>
            <person name="Smith C.H."/>
        </authorList>
    </citation>
    <scope>NUCLEOTIDE SEQUENCE</scope>
    <source>
        <strain evidence="16">CHS0354</strain>
    </source>
</reference>
<keyword evidence="11" id="KW-0408">Iron</keyword>
<accession>A0AAE0SQ36</accession>
<dbReference type="GO" id="GO:0008173">
    <property type="term" value="F:RNA methyltransferase activity"/>
    <property type="evidence" value="ECO:0007669"/>
    <property type="project" value="InterPro"/>
</dbReference>
<evidence type="ECO:0000256" key="11">
    <source>
        <dbReference type="ARBA" id="ARBA00023004"/>
    </source>
</evidence>
<comment type="caution">
    <text evidence="16">The sequence shown here is derived from an EMBL/GenBank/DDBJ whole genome shotgun (WGS) entry which is preliminary data.</text>
</comment>
<dbReference type="InterPro" id="IPR004383">
    <property type="entry name" value="rRNA_lsu_MTrfase_RlmN/Cfr"/>
</dbReference>
<evidence type="ECO:0000259" key="15">
    <source>
        <dbReference type="PROSITE" id="PS51918"/>
    </source>
</evidence>
<dbReference type="InterPro" id="IPR048641">
    <property type="entry name" value="RlmN_N"/>
</dbReference>
<keyword evidence="6" id="KW-0489">Methyltransferase</keyword>
<keyword evidence="12" id="KW-0411">Iron-sulfur</keyword>
<dbReference type="EMBL" id="JAEAOA010001653">
    <property type="protein sequence ID" value="KAK3596137.1"/>
    <property type="molecule type" value="Genomic_DNA"/>
</dbReference>
<dbReference type="CDD" id="cd01335">
    <property type="entry name" value="Radical_SAM"/>
    <property type="match status" value="1"/>
</dbReference>
<dbReference type="Pfam" id="PF00216">
    <property type="entry name" value="Bac_DNA_binding"/>
    <property type="match status" value="1"/>
</dbReference>
<evidence type="ECO:0000256" key="10">
    <source>
        <dbReference type="ARBA" id="ARBA00022723"/>
    </source>
</evidence>
<keyword evidence="13" id="KW-0238">DNA-binding</keyword>
<dbReference type="Gene3D" id="4.10.520.10">
    <property type="entry name" value="IHF-like DNA-binding proteins"/>
    <property type="match status" value="1"/>
</dbReference>
<evidence type="ECO:0000313" key="17">
    <source>
        <dbReference type="Proteomes" id="UP001195483"/>
    </source>
</evidence>
<keyword evidence="7" id="KW-0808">Transferase</keyword>
<dbReference type="Proteomes" id="UP001195483">
    <property type="component" value="Unassembled WGS sequence"/>
</dbReference>
<reference evidence="16" key="2">
    <citation type="journal article" date="2021" name="Genome Biol. Evol.">
        <title>Developing a high-quality reference genome for a parasitic bivalve with doubly uniparental inheritance (Bivalvia: Unionida).</title>
        <authorList>
            <person name="Smith C.H."/>
        </authorList>
    </citation>
    <scope>NUCLEOTIDE SEQUENCE</scope>
    <source>
        <strain evidence="16">CHS0354</strain>
        <tissue evidence="16">Mantle</tissue>
    </source>
</reference>
<dbReference type="Gene3D" id="3.20.20.70">
    <property type="entry name" value="Aldolase class I"/>
    <property type="match status" value="1"/>
</dbReference>
<comment type="similarity">
    <text evidence="14">Belongs to the bacterial histone-like protein family.</text>
</comment>
<dbReference type="GO" id="GO:0030488">
    <property type="term" value="P:tRNA methylation"/>
    <property type="evidence" value="ECO:0007669"/>
    <property type="project" value="InterPro"/>
</dbReference>
<dbReference type="GO" id="GO:0003677">
    <property type="term" value="F:DNA binding"/>
    <property type="evidence" value="ECO:0007669"/>
    <property type="project" value="UniProtKB-KW"/>
</dbReference>
<feature type="domain" description="Radical SAM core" evidence="15">
    <location>
        <begin position="185"/>
        <end position="418"/>
    </location>
</feature>
<evidence type="ECO:0000256" key="14">
    <source>
        <dbReference type="RuleBase" id="RU003939"/>
    </source>
</evidence>
<evidence type="ECO:0000256" key="6">
    <source>
        <dbReference type="ARBA" id="ARBA00022603"/>
    </source>
</evidence>
<dbReference type="NCBIfam" id="TIGR00048">
    <property type="entry name" value="rRNA_mod_RlmN"/>
    <property type="match status" value="1"/>
</dbReference>
<evidence type="ECO:0000256" key="4">
    <source>
        <dbReference type="ARBA" id="ARBA00022490"/>
    </source>
</evidence>
<dbReference type="SUPFAM" id="SSF47729">
    <property type="entry name" value="IHF-like DNA-binding proteins"/>
    <property type="match status" value="1"/>
</dbReference>
<evidence type="ECO:0000256" key="3">
    <source>
        <dbReference type="ARBA" id="ARBA00022485"/>
    </source>
</evidence>
<evidence type="ECO:0000256" key="1">
    <source>
        <dbReference type="ARBA" id="ARBA00001966"/>
    </source>
</evidence>
<gene>
    <name evidence="16" type="ORF">CHS0354_027407</name>
</gene>
<dbReference type="SMART" id="SM00411">
    <property type="entry name" value="BHL"/>
    <property type="match status" value="1"/>
</dbReference>
<comment type="subcellular location">
    <subcellularLocation>
        <location evidence="2">Cytoplasm</location>
    </subcellularLocation>
</comment>
<dbReference type="FunFam" id="3.20.20.70:FF:000014">
    <property type="entry name" value="Probable dual-specificity RNA methyltransferase RlmN"/>
    <property type="match status" value="1"/>
</dbReference>
<dbReference type="GO" id="GO:0051539">
    <property type="term" value="F:4 iron, 4 sulfur cluster binding"/>
    <property type="evidence" value="ECO:0007669"/>
    <property type="project" value="UniProtKB-KW"/>
</dbReference>
<sequence length="433" mass="48950">MIKETFTKKIAENTNLSKNDAKQMTDLIIRSLTEILVAGKVLKISGFGVFRVVHKKQRMGRNPKNKEPHVISPRRVASYLPSKYPCGRKRKLFSYTPEEILSRFHEGCGGKMYKAISVYKWVYQRGVREPDAMTDIGKSLRSQIKNDLRFELPKIETVLKSTDGSYKFLYLMADGYKIETVAMNHDDHFSVCVSSQVGCAMGCKFCMTGTMGLKRNLTAAEIVGQVYQTAAYLAEREAKSLRNIVYMGMGEPFHNYENVVQSLRILINGNGMNFGNRRVTVSTSGLIPQIERFLKEEKANLAISLNSVDAQKRAELMPISKKYPLEILLKTCREYTPELKKRITFEYIMMRGVNDSPEDAVSLSKLLQGIKAKINLIPYNMNNGLGFERSEENTVNSFQSYLLNRGFVATVRYSKGQDIAAACGQLVNIKKTA</sequence>
<dbReference type="PROSITE" id="PS00045">
    <property type="entry name" value="HISTONE_LIKE"/>
    <property type="match status" value="1"/>
</dbReference>
<dbReference type="GO" id="GO:0030527">
    <property type="term" value="F:structural constituent of chromatin"/>
    <property type="evidence" value="ECO:0007669"/>
    <property type="project" value="InterPro"/>
</dbReference>
<keyword evidence="4" id="KW-0963">Cytoplasm</keyword>
<keyword evidence="3" id="KW-0004">4Fe-4S</keyword>
<dbReference type="SFLD" id="SFLDS00029">
    <property type="entry name" value="Radical_SAM"/>
    <property type="match status" value="1"/>
</dbReference>
<evidence type="ECO:0000256" key="13">
    <source>
        <dbReference type="ARBA" id="ARBA00023125"/>
    </source>
</evidence>
<dbReference type="SUPFAM" id="SSF102114">
    <property type="entry name" value="Radical SAM enzymes"/>
    <property type="match status" value="1"/>
</dbReference>
<evidence type="ECO:0000256" key="2">
    <source>
        <dbReference type="ARBA" id="ARBA00004496"/>
    </source>
</evidence>
<dbReference type="InterPro" id="IPR020816">
    <property type="entry name" value="Histone-like_DNA-bd_CS"/>
</dbReference>
<dbReference type="Pfam" id="PF21016">
    <property type="entry name" value="RlmN_N"/>
    <property type="match status" value="1"/>
</dbReference>
<dbReference type="InterPro" id="IPR040072">
    <property type="entry name" value="Methyltransferase_A"/>
</dbReference>
<name>A0AAE0SQ36_9BIVA</name>
<dbReference type="InterPro" id="IPR000119">
    <property type="entry name" value="Hist_DNA-bd"/>
</dbReference>
<evidence type="ECO:0000256" key="5">
    <source>
        <dbReference type="ARBA" id="ARBA00022552"/>
    </source>
</evidence>
<evidence type="ECO:0000313" key="16">
    <source>
        <dbReference type="EMBL" id="KAK3596137.1"/>
    </source>
</evidence>
<dbReference type="InterPro" id="IPR058240">
    <property type="entry name" value="rSAM_sf"/>
</dbReference>
<keyword evidence="10" id="KW-0479">Metal-binding</keyword>
<dbReference type="Gene3D" id="1.10.150.530">
    <property type="match status" value="1"/>
</dbReference>
<dbReference type="PROSITE" id="PS51918">
    <property type="entry name" value="RADICAL_SAM"/>
    <property type="match status" value="1"/>
</dbReference>
<organism evidence="16 17">
    <name type="scientific">Potamilus streckersoni</name>
    <dbReference type="NCBI Taxonomy" id="2493646"/>
    <lineage>
        <taxon>Eukaryota</taxon>
        <taxon>Metazoa</taxon>
        <taxon>Spiralia</taxon>
        <taxon>Lophotrochozoa</taxon>
        <taxon>Mollusca</taxon>
        <taxon>Bivalvia</taxon>
        <taxon>Autobranchia</taxon>
        <taxon>Heteroconchia</taxon>
        <taxon>Palaeoheterodonta</taxon>
        <taxon>Unionida</taxon>
        <taxon>Unionoidea</taxon>
        <taxon>Unionidae</taxon>
        <taxon>Ambleminae</taxon>
        <taxon>Lampsilini</taxon>
        <taxon>Potamilus</taxon>
    </lineage>
</organism>
<keyword evidence="8" id="KW-0949">S-adenosyl-L-methionine</keyword>
<dbReference type="GO" id="GO:0046872">
    <property type="term" value="F:metal ion binding"/>
    <property type="evidence" value="ECO:0007669"/>
    <property type="project" value="UniProtKB-KW"/>
</dbReference>